<reference evidence="1" key="1">
    <citation type="submission" date="2017-07" db="EMBL/GenBank/DDBJ databases">
        <authorList>
            <person name="Mikheyev A."/>
            <person name="Grau M."/>
        </authorList>
    </citation>
    <scope>NUCLEOTIDE SEQUENCE</scope>
    <source>
        <tissue evidence="1">Venom_gland</tissue>
    </source>
</reference>
<organism evidence="1">
    <name type="scientific">Micrurus lemniscatus lemniscatus</name>
    <dbReference type="NCBI Taxonomy" id="129467"/>
    <lineage>
        <taxon>Eukaryota</taxon>
        <taxon>Metazoa</taxon>
        <taxon>Chordata</taxon>
        <taxon>Craniata</taxon>
        <taxon>Vertebrata</taxon>
        <taxon>Euteleostomi</taxon>
        <taxon>Lepidosauria</taxon>
        <taxon>Squamata</taxon>
        <taxon>Bifurcata</taxon>
        <taxon>Unidentata</taxon>
        <taxon>Episquamata</taxon>
        <taxon>Toxicofera</taxon>
        <taxon>Serpentes</taxon>
        <taxon>Colubroidea</taxon>
        <taxon>Elapidae</taxon>
        <taxon>Elapinae</taxon>
        <taxon>Micrurus</taxon>
    </lineage>
</organism>
<reference evidence="1" key="2">
    <citation type="submission" date="2017-11" db="EMBL/GenBank/DDBJ databases">
        <title>Coralsnake Venomics: Analyses of Venom Gland Transcriptomes and Proteomes of Six Brazilian Taxa.</title>
        <authorList>
            <person name="Aird S.D."/>
            <person name="Jorge da Silva N."/>
            <person name="Qiu L."/>
            <person name="Villar-Briones A."/>
            <person name="Aparecida-Saddi V."/>
            <person name="Campos-Telles M.P."/>
            <person name="Grau M."/>
            <person name="Mikheyev A.S."/>
        </authorList>
    </citation>
    <scope>NUCLEOTIDE SEQUENCE</scope>
    <source>
        <tissue evidence="1">Venom_gland</tissue>
    </source>
</reference>
<protein>
    <submittedName>
        <fullName evidence="1">Uncharacterized protein</fullName>
    </submittedName>
</protein>
<proteinExistence type="predicted"/>
<name>A0A2D4HIK1_MICLE</name>
<sequence>MFKIVLWTGGKTPTFYTIRSMRKILSLTSTSQNWKTKVYSPIRLWDREKTTTQLFSVCLCFPFQKDMKMPSYTHENNTTLGFSCLLNYIPSSYFEYYFDKAYKFARIL</sequence>
<evidence type="ECO:0000313" key="1">
    <source>
        <dbReference type="EMBL" id="LAA71766.1"/>
    </source>
</evidence>
<dbReference type="AlphaFoldDB" id="A0A2D4HIK1"/>
<dbReference type="EMBL" id="IACK01040385">
    <property type="protein sequence ID" value="LAA71766.1"/>
    <property type="molecule type" value="Transcribed_RNA"/>
</dbReference>
<accession>A0A2D4HIK1</accession>